<dbReference type="InterPro" id="IPR001347">
    <property type="entry name" value="SIS_dom"/>
</dbReference>
<dbReference type="PATRIC" id="fig|1423801.4.peg.577"/>
<comment type="caution">
    <text evidence="3">The sequence shown here is derived from an EMBL/GenBank/DDBJ whole genome shotgun (WGS) entry which is preliminary data.</text>
</comment>
<dbReference type="InterPro" id="IPR047640">
    <property type="entry name" value="RpiR-like"/>
</dbReference>
<dbReference type="Proteomes" id="UP000051166">
    <property type="component" value="Unassembled WGS sequence"/>
</dbReference>
<accession>A0A0R1UZW4</accession>
<dbReference type="STRING" id="1423801.FD50_GL000568"/>
<dbReference type="SUPFAM" id="SSF53697">
    <property type="entry name" value="SIS domain"/>
    <property type="match status" value="1"/>
</dbReference>
<dbReference type="EMBL" id="AZFQ01000036">
    <property type="protein sequence ID" value="KRL98758.1"/>
    <property type="molecule type" value="Genomic_DNA"/>
</dbReference>
<dbReference type="RefSeq" id="WP_056960710.1">
    <property type="nucleotide sequence ID" value="NZ_AZFQ01000036.1"/>
</dbReference>
<dbReference type="GO" id="GO:0003677">
    <property type="term" value="F:DNA binding"/>
    <property type="evidence" value="ECO:0007669"/>
    <property type="project" value="InterPro"/>
</dbReference>
<dbReference type="InterPro" id="IPR036388">
    <property type="entry name" value="WH-like_DNA-bd_sf"/>
</dbReference>
<evidence type="ECO:0000259" key="2">
    <source>
        <dbReference type="PROSITE" id="PS51464"/>
    </source>
</evidence>
<dbReference type="InterPro" id="IPR046348">
    <property type="entry name" value="SIS_dom_sf"/>
</dbReference>
<proteinExistence type="predicted"/>
<sequence>MEDILLVIKGMSADFSKKEKELAAYIQAHSRIVPKMSVQKLAQESGVSAATIVRFCRTLGLNGYFELKMLLAAAKEDTSSYREIKMGESVRQIIKKLERQNTSALKLTLQGLEPQTVEEMLNCLHRAPAIYLCGTRNSAVSVRQLAKRFELLKMILIQVGSYKKAASALAAAPATAVFVFVADEHTQTAESIKLFELAQQRKVYTVLLTPNRNSAAAQLADFVIPTKALRKAAFSTGITTITEMQLFVAEVLFFSYVTRFGIEIASNI</sequence>
<dbReference type="AlphaFoldDB" id="A0A0R1UZW4"/>
<organism evidence="3 4">
    <name type="scientific">Liquorilactobacillus satsumensis DSM 16230 = JCM 12392</name>
    <dbReference type="NCBI Taxonomy" id="1423801"/>
    <lineage>
        <taxon>Bacteria</taxon>
        <taxon>Bacillati</taxon>
        <taxon>Bacillota</taxon>
        <taxon>Bacilli</taxon>
        <taxon>Lactobacillales</taxon>
        <taxon>Lactobacillaceae</taxon>
        <taxon>Liquorilactobacillus</taxon>
    </lineage>
</organism>
<feature type="domain" description="SIS" evidence="2">
    <location>
        <begin position="120"/>
        <end position="262"/>
    </location>
</feature>
<evidence type="ECO:0000259" key="1">
    <source>
        <dbReference type="PROSITE" id="PS51071"/>
    </source>
</evidence>
<dbReference type="SUPFAM" id="SSF46689">
    <property type="entry name" value="Homeodomain-like"/>
    <property type="match status" value="1"/>
</dbReference>
<dbReference type="Gene3D" id="3.40.50.10490">
    <property type="entry name" value="Glucose-6-phosphate isomerase like protein, domain 1"/>
    <property type="match status" value="1"/>
</dbReference>
<dbReference type="InterPro" id="IPR009057">
    <property type="entry name" value="Homeodomain-like_sf"/>
</dbReference>
<dbReference type="GeneID" id="98307999"/>
<evidence type="ECO:0000313" key="4">
    <source>
        <dbReference type="Proteomes" id="UP000051166"/>
    </source>
</evidence>
<dbReference type="PANTHER" id="PTHR30514:SF10">
    <property type="entry name" value="MURR_RPIR FAMILY TRANSCRIPTIONAL REGULATOR"/>
    <property type="match status" value="1"/>
</dbReference>
<dbReference type="InterPro" id="IPR000281">
    <property type="entry name" value="HTH_RpiR"/>
</dbReference>
<dbReference type="GO" id="GO:1901135">
    <property type="term" value="P:carbohydrate derivative metabolic process"/>
    <property type="evidence" value="ECO:0007669"/>
    <property type="project" value="InterPro"/>
</dbReference>
<dbReference type="PROSITE" id="PS51071">
    <property type="entry name" value="HTH_RPIR"/>
    <property type="match status" value="1"/>
</dbReference>
<dbReference type="PROSITE" id="PS51464">
    <property type="entry name" value="SIS"/>
    <property type="match status" value="1"/>
</dbReference>
<dbReference type="OrthoDB" id="370421at2"/>
<feature type="domain" description="HTH rpiR-type" evidence="1">
    <location>
        <begin position="2"/>
        <end position="78"/>
    </location>
</feature>
<gene>
    <name evidence="3" type="ORF">FD50_GL000568</name>
</gene>
<dbReference type="PANTHER" id="PTHR30514">
    <property type="entry name" value="GLUCOKINASE"/>
    <property type="match status" value="1"/>
</dbReference>
<dbReference type="Pfam" id="PF01418">
    <property type="entry name" value="HTH_6"/>
    <property type="match status" value="1"/>
</dbReference>
<dbReference type="GO" id="GO:0003700">
    <property type="term" value="F:DNA-binding transcription factor activity"/>
    <property type="evidence" value="ECO:0007669"/>
    <property type="project" value="InterPro"/>
</dbReference>
<dbReference type="GO" id="GO:0097367">
    <property type="term" value="F:carbohydrate derivative binding"/>
    <property type="evidence" value="ECO:0007669"/>
    <property type="project" value="InterPro"/>
</dbReference>
<protein>
    <submittedName>
        <fullName evidence="3">Transcriptional regulator</fullName>
    </submittedName>
</protein>
<name>A0A0R1UZW4_9LACO</name>
<reference evidence="3 4" key="1">
    <citation type="journal article" date="2015" name="Genome Announc.">
        <title>Expanding the biotechnology potential of lactobacilli through comparative genomics of 213 strains and associated genera.</title>
        <authorList>
            <person name="Sun Z."/>
            <person name="Harris H.M."/>
            <person name="McCann A."/>
            <person name="Guo C."/>
            <person name="Argimon S."/>
            <person name="Zhang W."/>
            <person name="Yang X."/>
            <person name="Jeffery I.B."/>
            <person name="Cooney J.C."/>
            <person name="Kagawa T.F."/>
            <person name="Liu W."/>
            <person name="Song Y."/>
            <person name="Salvetti E."/>
            <person name="Wrobel A."/>
            <person name="Rasinkangas P."/>
            <person name="Parkhill J."/>
            <person name="Rea M.C."/>
            <person name="O'Sullivan O."/>
            <person name="Ritari J."/>
            <person name="Douillard F.P."/>
            <person name="Paul Ross R."/>
            <person name="Yang R."/>
            <person name="Briner A.E."/>
            <person name="Felis G.E."/>
            <person name="de Vos W.M."/>
            <person name="Barrangou R."/>
            <person name="Klaenhammer T.R."/>
            <person name="Caufield P.W."/>
            <person name="Cui Y."/>
            <person name="Zhang H."/>
            <person name="O'Toole P.W."/>
        </authorList>
    </citation>
    <scope>NUCLEOTIDE SEQUENCE [LARGE SCALE GENOMIC DNA]</scope>
    <source>
        <strain evidence="3 4">DSM 16230</strain>
    </source>
</reference>
<keyword evidence="4" id="KW-1185">Reference proteome</keyword>
<evidence type="ECO:0000313" key="3">
    <source>
        <dbReference type="EMBL" id="KRL98758.1"/>
    </source>
</evidence>
<dbReference type="Pfam" id="PF01380">
    <property type="entry name" value="SIS"/>
    <property type="match status" value="1"/>
</dbReference>
<dbReference type="Gene3D" id="1.10.10.10">
    <property type="entry name" value="Winged helix-like DNA-binding domain superfamily/Winged helix DNA-binding domain"/>
    <property type="match status" value="1"/>
</dbReference>